<dbReference type="OMA" id="LCMSIAP"/>
<dbReference type="CDD" id="cd17476">
    <property type="entry name" value="MFS_Amf1_MDR_like"/>
    <property type="match status" value="1"/>
</dbReference>
<evidence type="ECO:0000256" key="2">
    <source>
        <dbReference type="ARBA" id="ARBA00022692"/>
    </source>
</evidence>
<reference evidence="9" key="1">
    <citation type="journal article" date="2012" name="PLoS Genet.">
        <title>The genomes of the fungal plant pathogens Cladosporium fulvum and Dothistroma septosporum reveal adaptation to different hosts and lifestyles but also signatures of common ancestry.</title>
        <authorList>
            <person name="de Wit P.J.G.M."/>
            <person name="van der Burgt A."/>
            <person name="Oekmen B."/>
            <person name="Stergiopoulos I."/>
            <person name="Abd-Elsalam K.A."/>
            <person name="Aerts A.L."/>
            <person name="Bahkali A.H."/>
            <person name="Beenen H.G."/>
            <person name="Chettri P."/>
            <person name="Cox M.P."/>
            <person name="Datema E."/>
            <person name="de Vries R.P."/>
            <person name="Dhillon B."/>
            <person name="Ganley A.R."/>
            <person name="Griffiths S.A."/>
            <person name="Guo Y."/>
            <person name="Hamelin R.C."/>
            <person name="Henrissat B."/>
            <person name="Kabir M.S."/>
            <person name="Jashni M.K."/>
            <person name="Kema G."/>
            <person name="Klaubauf S."/>
            <person name="Lapidus A."/>
            <person name="Levasseur A."/>
            <person name="Lindquist E."/>
            <person name="Mehrabi R."/>
            <person name="Ohm R.A."/>
            <person name="Owen T.J."/>
            <person name="Salamov A."/>
            <person name="Schwelm A."/>
            <person name="Schijlen E."/>
            <person name="Sun H."/>
            <person name="van den Burg H.A."/>
            <person name="van Ham R.C.H.J."/>
            <person name="Zhang S."/>
            <person name="Goodwin S.B."/>
            <person name="Grigoriev I.V."/>
            <person name="Collemare J."/>
            <person name="Bradshaw R.E."/>
        </authorList>
    </citation>
    <scope>NUCLEOTIDE SEQUENCE [LARGE SCALE GENOMIC DNA]</scope>
    <source>
        <strain evidence="9">NZE10 / CBS 128990</strain>
    </source>
</reference>
<comment type="subcellular location">
    <subcellularLocation>
        <location evidence="1">Membrane</location>
        <topology evidence="1">Multi-pass membrane protein</topology>
    </subcellularLocation>
</comment>
<dbReference type="GO" id="GO:0016020">
    <property type="term" value="C:membrane"/>
    <property type="evidence" value="ECO:0007669"/>
    <property type="project" value="UniProtKB-SubCell"/>
</dbReference>
<evidence type="ECO:0000259" key="7">
    <source>
        <dbReference type="PROSITE" id="PS50850"/>
    </source>
</evidence>
<feature type="region of interest" description="Disordered" evidence="5">
    <location>
        <begin position="1"/>
        <end position="57"/>
    </location>
</feature>
<organism evidence="8 9">
    <name type="scientific">Dothistroma septosporum (strain NZE10 / CBS 128990)</name>
    <name type="common">Red band needle blight fungus</name>
    <name type="synonym">Mycosphaerella pini</name>
    <dbReference type="NCBI Taxonomy" id="675120"/>
    <lineage>
        <taxon>Eukaryota</taxon>
        <taxon>Fungi</taxon>
        <taxon>Dikarya</taxon>
        <taxon>Ascomycota</taxon>
        <taxon>Pezizomycotina</taxon>
        <taxon>Dothideomycetes</taxon>
        <taxon>Dothideomycetidae</taxon>
        <taxon>Mycosphaerellales</taxon>
        <taxon>Mycosphaerellaceae</taxon>
        <taxon>Dothistroma</taxon>
    </lineage>
</organism>
<feature type="domain" description="Major facilitator superfamily (MFS) profile" evidence="7">
    <location>
        <begin position="74"/>
        <end position="525"/>
    </location>
</feature>
<evidence type="ECO:0000313" key="9">
    <source>
        <dbReference type="Proteomes" id="UP000016933"/>
    </source>
</evidence>
<evidence type="ECO:0000313" key="8">
    <source>
        <dbReference type="EMBL" id="EME43602.1"/>
    </source>
</evidence>
<dbReference type="Gene3D" id="1.20.1250.20">
    <property type="entry name" value="MFS general substrate transporter like domains"/>
    <property type="match status" value="1"/>
</dbReference>
<feature type="compositionally biased region" description="Polar residues" evidence="5">
    <location>
        <begin position="17"/>
        <end position="33"/>
    </location>
</feature>
<sequence length="525" mass="55842">MAPASERSSSDPEKTITNENRSPNGSIDNNNDPAKSLENGVAGGEEGGQEEKGKDTLEEDTPDVLLSPIHEIAFIAIICMAQFLSLAGLAQSIAPMNIIGASFNTTSEALISWYPAAFSLTLGTFILPAGRLGDMYGHKTLYIFGFGWYAVWSVVAGVAVYSGDILFSIARGFQGIGCALLVPNALALVGRTYGASPKKNMVFALFGAAAPTGWVVGAVFSSILAQLTWWPWAFWALAITCVVVMGAAYGIIPRDEKTQAARLMDFDFLGCATGVGGLILFNFAWNQAAVVGWQTVYTYVLLIVGILLLIAFAVVEIKVAKFPLIPLKGFKGEAALALGVIAAGWGSFGIWVFYLWRLIENLRGYSPLAACAQNAPVAISGLTAAVATGFLLSHIKVSYVLLMATLFFLTGQILIATVPVDQTYWAQTFVSIIIMPWGMDLSFPSGTIILSNSTPKHDQGIASSLVNTVVNYSISLGLGVAGTIVSNIDKKGGSVIDGYRGAWYLGIGLDGIAVAIALYFVFKYR</sequence>
<reference evidence="8 9" key="2">
    <citation type="journal article" date="2012" name="PLoS Pathog.">
        <title>Diverse lifestyles and strategies of plant pathogenesis encoded in the genomes of eighteen Dothideomycetes fungi.</title>
        <authorList>
            <person name="Ohm R.A."/>
            <person name="Feau N."/>
            <person name="Henrissat B."/>
            <person name="Schoch C.L."/>
            <person name="Horwitz B.A."/>
            <person name="Barry K.W."/>
            <person name="Condon B.J."/>
            <person name="Copeland A.C."/>
            <person name="Dhillon B."/>
            <person name="Glaser F."/>
            <person name="Hesse C.N."/>
            <person name="Kosti I."/>
            <person name="LaButti K."/>
            <person name="Lindquist E.A."/>
            <person name="Lucas S."/>
            <person name="Salamov A.A."/>
            <person name="Bradshaw R.E."/>
            <person name="Ciuffetti L."/>
            <person name="Hamelin R.C."/>
            <person name="Kema G.H.J."/>
            <person name="Lawrence C."/>
            <person name="Scott J.A."/>
            <person name="Spatafora J.W."/>
            <person name="Turgeon B.G."/>
            <person name="de Wit P.J.G.M."/>
            <person name="Zhong S."/>
            <person name="Goodwin S.B."/>
            <person name="Grigoriev I.V."/>
        </authorList>
    </citation>
    <scope>NUCLEOTIDE SEQUENCE [LARGE SCALE GENOMIC DNA]</scope>
    <source>
        <strain evidence="9">NZE10 / CBS 128990</strain>
    </source>
</reference>
<dbReference type="EMBL" id="KB446540">
    <property type="protein sequence ID" value="EME43602.1"/>
    <property type="molecule type" value="Genomic_DNA"/>
</dbReference>
<dbReference type="Pfam" id="PF07690">
    <property type="entry name" value="MFS_1"/>
    <property type="match status" value="1"/>
</dbReference>
<dbReference type="Gene3D" id="1.20.1720.10">
    <property type="entry name" value="Multidrug resistance protein D"/>
    <property type="match status" value="1"/>
</dbReference>
<gene>
    <name evidence="8" type="ORF">DOTSEDRAFT_54370</name>
</gene>
<dbReference type="SUPFAM" id="SSF103473">
    <property type="entry name" value="MFS general substrate transporter"/>
    <property type="match status" value="2"/>
</dbReference>
<dbReference type="AlphaFoldDB" id="M2XMC1"/>
<dbReference type="InterPro" id="IPR020846">
    <property type="entry name" value="MFS_dom"/>
</dbReference>
<evidence type="ECO:0000256" key="5">
    <source>
        <dbReference type="SAM" id="MobiDB-lite"/>
    </source>
</evidence>
<feature type="transmembrane region" description="Helical" evidence="6">
    <location>
        <begin position="399"/>
        <end position="418"/>
    </location>
</feature>
<dbReference type="GO" id="GO:0022857">
    <property type="term" value="F:transmembrane transporter activity"/>
    <property type="evidence" value="ECO:0007669"/>
    <property type="project" value="InterPro"/>
</dbReference>
<dbReference type="PANTHER" id="PTHR42718:SF1">
    <property type="entry name" value="LOW AFFINITY AMMONIUM TRANSPORTER"/>
    <property type="match status" value="1"/>
</dbReference>
<dbReference type="Proteomes" id="UP000016933">
    <property type="component" value="Unassembled WGS sequence"/>
</dbReference>
<dbReference type="HOGENOM" id="CLU_000960_27_4_1"/>
<feature type="transmembrane region" description="Helical" evidence="6">
    <location>
        <begin position="464"/>
        <end position="482"/>
    </location>
</feature>
<feature type="transmembrane region" description="Helical" evidence="6">
    <location>
        <begin position="264"/>
        <end position="284"/>
    </location>
</feature>
<feature type="transmembrane region" description="Helical" evidence="6">
    <location>
        <begin position="141"/>
        <end position="163"/>
    </location>
</feature>
<dbReference type="PROSITE" id="PS50850">
    <property type="entry name" value="MFS"/>
    <property type="match status" value="1"/>
</dbReference>
<dbReference type="InterPro" id="IPR011701">
    <property type="entry name" value="MFS"/>
</dbReference>
<evidence type="ECO:0000256" key="6">
    <source>
        <dbReference type="SAM" id="Phobius"/>
    </source>
</evidence>
<keyword evidence="2 6" id="KW-0812">Transmembrane</keyword>
<feature type="transmembrane region" description="Helical" evidence="6">
    <location>
        <begin position="72"/>
        <end position="90"/>
    </location>
</feature>
<feature type="transmembrane region" description="Helical" evidence="6">
    <location>
        <begin position="169"/>
        <end position="189"/>
    </location>
</feature>
<accession>M2XMC1</accession>
<keyword evidence="4 6" id="KW-0472">Membrane</keyword>
<dbReference type="PANTHER" id="PTHR42718">
    <property type="entry name" value="MAJOR FACILITATOR SUPERFAMILY MULTIDRUG TRANSPORTER MFSC"/>
    <property type="match status" value="1"/>
</dbReference>
<protein>
    <recommendedName>
        <fullName evidence="7">Major facilitator superfamily (MFS) profile domain-containing protein</fullName>
    </recommendedName>
</protein>
<feature type="transmembrane region" description="Helical" evidence="6">
    <location>
        <begin position="424"/>
        <end position="443"/>
    </location>
</feature>
<feature type="transmembrane region" description="Helical" evidence="6">
    <location>
        <begin position="296"/>
        <end position="315"/>
    </location>
</feature>
<proteinExistence type="predicted"/>
<dbReference type="eggNOG" id="KOG0254">
    <property type="taxonomic scope" value="Eukaryota"/>
</dbReference>
<evidence type="ECO:0000256" key="3">
    <source>
        <dbReference type="ARBA" id="ARBA00022989"/>
    </source>
</evidence>
<feature type="transmembrane region" description="Helical" evidence="6">
    <location>
        <begin position="375"/>
        <end position="392"/>
    </location>
</feature>
<dbReference type="OrthoDB" id="2428527at2759"/>
<feature type="transmembrane region" description="Helical" evidence="6">
    <location>
        <begin position="110"/>
        <end position="129"/>
    </location>
</feature>
<feature type="transmembrane region" description="Helical" evidence="6">
    <location>
        <begin position="201"/>
        <end position="223"/>
    </location>
</feature>
<feature type="transmembrane region" description="Helical" evidence="6">
    <location>
        <begin position="229"/>
        <end position="252"/>
    </location>
</feature>
<name>M2XMC1_DOTSN</name>
<keyword evidence="9" id="KW-1185">Reference proteome</keyword>
<evidence type="ECO:0000256" key="4">
    <source>
        <dbReference type="ARBA" id="ARBA00023136"/>
    </source>
</evidence>
<evidence type="ECO:0000256" key="1">
    <source>
        <dbReference type="ARBA" id="ARBA00004141"/>
    </source>
</evidence>
<feature type="transmembrane region" description="Helical" evidence="6">
    <location>
        <begin position="502"/>
        <end position="522"/>
    </location>
</feature>
<feature type="transmembrane region" description="Helical" evidence="6">
    <location>
        <begin position="335"/>
        <end position="355"/>
    </location>
</feature>
<keyword evidence="3 6" id="KW-1133">Transmembrane helix</keyword>
<dbReference type="InterPro" id="IPR036259">
    <property type="entry name" value="MFS_trans_sf"/>
</dbReference>